<dbReference type="InterPro" id="IPR011882">
    <property type="entry name" value="PaaC"/>
</dbReference>
<accession>A0AAD0W6W4</accession>
<dbReference type="SUPFAM" id="SSF47240">
    <property type="entry name" value="Ferritin-like"/>
    <property type="match status" value="1"/>
</dbReference>
<dbReference type="Pfam" id="PF05138">
    <property type="entry name" value="PaaA_PaaC"/>
    <property type="match status" value="1"/>
</dbReference>
<dbReference type="NCBIfam" id="TIGR02158">
    <property type="entry name" value="PA_CoA_Oxy3"/>
    <property type="match status" value="1"/>
</dbReference>
<dbReference type="EMBL" id="CP031968">
    <property type="protein sequence ID" value="AXT44727.1"/>
    <property type="molecule type" value="Genomic_DNA"/>
</dbReference>
<organism evidence="1 2">
    <name type="scientific">Chromobacterium rhizoryzae</name>
    <dbReference type="NCBI Taxonomy" id="1778675"/>
    <lineage>
        <taxon>Bacteria</taxon>
        <taxon>Pseudomonadati</taxon>
        <taxon>Pseudomonadota</taxon>
        <taxon>Betaproteobacteria</taxon>
        <taxon>Neisseriales</taxon>
        <taxon>Chromobacteriaceae</taxon>
        <taxon>Chromobacterium</taxon>
    </lineage>
</organism>
<dbReference type="AlphaFoldDB" id="A0AAD0W6W4"/>
<evidence type="ECO:0000313" key="2">
    <source>
        <dbReference type="Proteomes" id="UP000259465"/>
    </source>
</evidence>
<dbReference type="PANTHER" id="PTHR30458">
    <property type="entry name" value="PHENYLACETIC ACID DEGRADATION PROTEIN PAA"/>
    <property type="match status" value="1"/>
</dbReference>
<sequence length="256" mass="28329">MTLHPELKNLRAEYLLRLGDNALILSQRLCEWCGHAPTLEEDLALSNVALDLLGQARLWLDAAGRGLTPPQSEDDLAYGRDAQAFRNVLLAELTRGNFADTQMRQFLFDSWHCLLLRELSDSADAEVAAIAAKALKEATYHLRRSSGWVVRLGDGSRQSREFCRLALERCWHYVGELFEMDELEQAMLAQGVGCDLAALYPEWLAYVNEVLAAATLEPPRAAPGVSGGKRGAHGEALVALLMEMQFLTRAHPGAGW</sequence>
<dbReference type="InterPro" id="IPR007814">
    <property type="entry name" value="PaaA_PaaC"/>
</dbReference>
<proteinExistence type="predicted"/>
<dbReference type="RefSeq" id="WP_019104273.1">
    <property type="nucleotide sequence ID" value="NZ_CP031968.1"/>
</dbReference>
<dbReference type="Proteomes" id="UP000259465">
    <property type="component" value="Chromosome"/>
</dbReference>
<dbReference type="PANTHER" id="PTHR30458:SF0">
    <property type="entry name" value="1,2-PHENYLACETYL-COA EPOXIDASE, SUBUNIT C"/>
    <property type="match status" value="1"/>
</dbReference>
<dbReference type="PIRSF" id="PIRSF037834">
    <property type="entry name" value="PA_CoA_Oase3"/>
    <property type="match status" value="1"/>
</dbReference>
<dbReference type="GeneID" id="58557745"/>
<dbReference type="InterPro" id="IPR009078">
    <property type="entry name" value="Ferritin-like_SF"/>
</dbReference>
<protein>
    <submittedName>
        <fullName evidence="1">Phenylacetate-CoA oxygenase subunit PaaI</fullName>
    </submittedName>
</protein>
<dbReference type="InterPro" id="IPR012347">
    <property type="entry name" value="Ferritin-like"/>
</dbReference>
<keyword evidence="2" id="KW-1185">Reference proteome</keyword>
<dbReference type="Gene3D" id="1.20.1260.10">
    <property type="match status" value="1"/>
</dbReference>
<dbReference type="GO" id="GO:0010124">
    <property type="term" value="P:phenylacetate catabolic process"/>
    <property type="evidence" value="ECO:0007669"/>
    <property type="project" value="InterPro"/>
</dbReference>
<gene>
    <name evidence="1" type="primary">paaI</name>
    <name evidence="1" type="ORF">D1345_00210</name>
</gene>
<dbReference type="InterPro" id="IPR052703">
    <property type="entry name" value="Aromatic_CoA_ox/epox"/>
</dbReference>
<evidence type="ECO:0000313" key="1">
    <source>
        <dbReference type="EMBL" id="AXT44727.1"/>
    </source>
</evidence>
<name>A0AAD0W6W4_9NEIS</name>
<dbReference type="GO" id="GO:0005829">
    <property type="term" value="C:cytosol"/>
    <property type="evidence" value="ECO:0007669"/>
    <property type="project" value="TreeGrafter"/>
</dbReference>
<dbReference type="KEGG" id="crz:D1345_00210"/>
<reference evidence="1 2" key="1">
    <citation type="submission" date="2018-08" db="EMBL/GenBank/DDBJ databases">
        <title>Complete genome sequence of JP2-74.</title>
        <authorList>
            <person name="Wu L."/>
        </authorList>
    </citation>
    <scope>NUCLEOTIDE SEQUENCE [LARGE SCALE GENOMIC DNA]</scope>
    <source>
        <strain evidence="1 2">JP2-74</strain>
    </source>
</reference>